<feature type="domain" description="EF-hand" evidence="2">
    <location>
        <begin position="19"/>
        <end position="54"/>
    </location>
</feature>
<feature type="domain" description="EF-hand" evidence="2">
    <location>
        <begin position="56"/>
        <end position="91"/>
    </location>
</feature>
<dbReference type="InterPro" id="IPR011992">
    <property type="entry name" value="EF-hand-dom_pair"/>
</dbReference>
<sequence length="248" mass="26515">MISSISSSFSFGNQMNVQSMQQFKERMFSRIDSDGSGGVDKTEFSDLAKKMSEMSGSSPNVEDVYSKYDANGDGALSADELNSFMKDNAPAPPPMNGPMEGRGMQGRLEGLFSKIDTDTDGGISKSEFGVFAENIRERKGDSIDGDKVFSVYDTDGDGSLSADELNSFMKDNAPAPPAGMQNAMSTYGMNIGSDRLSSLLDLLSNQSSDGSSSTDTTSHIKDYISTLLETLGDKTGSGDTYFLVNLQA</sequence>
<dbReference type="SUPFAM" id="SSF47473">
    <property type="entry name" value="EF-hand"/>
    <property type="match status" value="1"/>
</dbReference>
<accession>D5MN93</accession>
<proteinExistence type="predicted"/>
<evidence type="ECO:0000313" key="4">
    <source>
        <dbReference type="Proteomes" id="UP000006898"/>
    </source>
</evidence>
<dbReference type="GO" id="GO:0051480">
    <property type="term" value="P:regulation of cytosolic calcium ion concentration"/>
    <property type="evidence" value="ECO:0007669"/>
    <property type="project" value="TreeGrafter"/>
</dbReference>
<dbReference type="EMBL" id="FP565575">
    <property type="protein sequence ID" value="CBE70235.1"/>
    <property type="molecule type" value="Genomic_DNA"/>
</dbReference>
<dbReference type="eggNOG" id="COG5126">
    <property type="taxonomic scope" value="Bacteria"/>
</dbReference>
<dbReference type="NCBIfam" id="NF041410">
    <property type="entry name" value="XopAW"/>
    <property type="match status" value="1"/>
</dbReference>
<gene>
    <name evidence="3" type="ORF">DAMO_3162</name>
</gene>
<dbReference type="Proteomes" id="UP000006898">
    <property type="component" value="Chromosome"/>
</dbReference>
<dbReference type="PANTHER" id="PTHR19972">
    <property type="entry name" value="CALBINDIN"/>
    <property type="match status" value="1"/>
</dbReference>
<dbReference type="InterPro" id="IPR002048">
    <property type="entry name" value="EF_hand_dom"/>
</dbReference>
<keyword evidence="1" id="KW-0106">Calcium</keyword>
<dbReference type="SMART" id="SM00054">
    <property type="entry name" value="EFh"/>
    <property type="match status" value="4"/>
</dbReference>
<dbReference type="AlphaFoldDB" id="D5MN93"/>
<dbReference type="PANTHER" id="PTHR19972:SF10">
    <property type="entry name" value="CALBINDIN-32"/>
    <property type="match status" value="1"/>
</dbReference>
<dbReference type="HOGENOM" id="CLU_1184595_0_0_0"/>
<organism evidence="3 4">
    <name type="scientific">Methylomirabilis oxygeniifera</name>
    <dbReference type="NCBI Taxonomy" id="671143"/>
    <lineage>
        <taxon>Bacteria</taxon>
        <taxon>Candidatus Methylomirabilota</taxon>
        <taxon>Candidatus Methylomirabilia</taxon>
        <taxon>Candidatus Methylomirabilales</taxon>
        <taxon>Candidatus Methylomirabilaceae</taxon>
        <taxon>Candidatus Methylomirabilis</taxon>
    </lineage>
</organism>
<dbReference type="STRING" id="671143.DAMO_3162"/>
<dbReference type="Pfam" id="PF13499">
    <property type="entry name" value="EF-hand_7"/>
    <property type="match status" value="2"/>
</dbReference>
<name>D5MN93_METO1</name>
<feature type="domain" description="EF-hand" evidence="2">
    <location>
        <begin position="103"/>
        <end position="138"/>
    </location>
</feature>
<reference evidence="3 4" key="1">
    <citation type="journal article" date="2010" name="Nature">
        <title>Nitrite-driven anaerobic methane oxidation by oxygenic bacteria.</title>
        <authorList>
            <person name="Ettwig K.F."/>
            <person name="Butler M.K."/>
            <person name="Le Paslier D."/>
            <person name="Pelletier E."/>
            <person name="Mangenot S."/>
            <person name="Kuypers M.M.M."/>
            <person name="Schreiber F."/>
            <person name="Dutilh B.E."/>
            <person name="Zedelius J."/>
            <person name="de Beer D."/>
            <person name="Gloerich J."/>
            <person name="Wessels H.J.C.T."/>
            <person name="van Allen T."/>
            <person name="Luesken F."/>
            <person name="Wu M."/>
            <person name="van de Pas-Schoonen K.T."/>
            <person name="Op den Camp H.J.M."/>
            <person name="Janssen-Megens E.M."/>
            <person name="Francoijs K-J."/>
            <person name="Stunnenberg H."/>
            <person name="Weissenbach J."/>
            <person name="Jetten M.S.M."/>
            <person name="Strous M."/>
        </authorList>
    </citation>
    <scope>NUCLEOTIDE SEQUENCE [LARGE SCALE GENOMIC DNA]</scope>
</reference>
<dbReference type="KEGG" id="mox:DAMO_3162"/>
<dbReference type="PROSITE" id="PS00018">
    <property type="entry name" value="EF_HAND_1"/>
    <property type="match status" value="2"/>
</dbReference>
<dbReference type="InterPro" id="IPR051001">
    <property type="entry name" value="Calbindin_Ca-bind"/>
</dbReference>
<dbReference type="GO" id="GO:0005829">
    <property type="term" value="C:cytosol"/>
    <property type="evidence" value="ECO:0007669"/>
    <property type="project" value="TreeGrafter"/>
</dbReference>
<evidence type="ECO:0000313" key="3">
    <source>
        <dbReference type="EMBL" id="CBE70235.1"/>
    </source>
</evidence>
<dbReference type="PROSITE" id="PS50222">
    <property type="entry name" value="EF_HAND_2"/>
    <property type="match status" value="4"/>
</dbReference>
<evidence type="ECO:0000256" key="1">
    <source>
        <dbReference type="ARBA" id="ARBA00022837"/>
    </source>
</evidence>
<feature type="domain" description="EF-hand" evidence="2">
    <location>
        <begin position="140"/>
        <end position="175"/>
    </location>
</feature>
<protein>
    <submittedName>
        <fullName evidence="3">Putative signal transduction protein with EFhand domain</fullName>
    </submittedName>
</protein>
<evidence type="ECO:0000259" key="2">
    <source>
        <dbReference type="PROSITE" id="PS50222"/>
    </source>
</evidence>
<dbReference type="Gene3D" id="1.10.238.10">
    <property type="entry name" value="EF-hand"/>
    <property type="match status" value="2"/>
</dbReference>
<dbReference type="GO" id="GO:0005509">
    <property type="term" value="F:calcium ion binding"/>
    <property type="evidence" value="ECO:0007669"/>
    <property type="project" value="InterPro"/>
</dbReference>
<dbReference type="InterPro" id="IPR018247">
    <property type="entry name" value="EF_Hand_1_Ca_BS"/>
</dbReference>